<evidence type="ECO:0000313" key="2">
    <source>
        <dbReference type="Proteomes" id="UP000751614"/>
    </source>
</evidence>
<dbReference type="EMBL" id="VCNI01000002">
    <property type="protein sequence ID" value="TMU54817.1"/>
    <property type="molecule type" value="Genomic_DNA"/>
</dbReference>
<evidence type="ECO:0000313" key="1">
    <source>
        <dbReference type="EMBL" id="TMU54817.1"/>
    </source>
</evidence>
<protein>
    <submittedName>
        <fullName evidence="1">Thymidylate synthase</fullName>
    </submittedName>
</protein>
<dbReference type="RefSeq" id="WP_138836335.1">
    <property type="nucleotide sequence ID" value="NZ_VCNI01000002.1"/>
</dbReference>
<name>A0ABY2WJU9_9FLAO</name>
<dbReference type="SUPFAM" id="SSF55831">
    <property type="entry name" value="Thymidylate synthase/dCMP hydroxymethylase"/>
    <property type="match status" value="1"/>
</dbReference>
<accession>A0ABY2WJU9</accession>
<gene>
    <name evidence="1" type="ORF">FGG15_11490</name>
</gene>
<reference evidence="1 2" key="1">
    <citation type="submission" date="2019-05" db="EMBL/GenBank/DDBJ databases">
        <title>Flagellimonas sp. AsT0115, sp. nov., isolated from a marine red algae, Asparagopsis taxiformis.</title>
        <authorList>
            <person name="Kim J."/>
            <person name="Jeong S.E."/>
            <person name="Jeon C.O."/>
        </authorList>
    </citation>
    <scope>NUCLEOTIDE SEQUENCE [LARGE SCALE GENOMIC DNA]</scope>
    <source>
        <strain evidence="1 2">AsT0115</strain>
    </source>
</reference>
<dbReference type="Proteomes" id="UP000751614">
    <property type="component" value="Unassembled WGS sequence"/>
</dbReference>
<sequence>MTTPILIEETNLSIAWLKVLNYIIENPGKEICPLILSITGFHEDLEIKKELNSKLISSNLAPIQTVSETIFPQSLYQYCNEDRDALYNEYLNNIIRIKKIDPSNKNGTYFERLIAFDGKDRKINQLEIVISSLQQNSKNKRRSKLQASIFNPEKDHTNAMYQGFPCLQHVTFYKTKNNGLILNSFYAIQHLYRRAYGNWLGLINLGKFVAKESNLYFERFNCYVGVEQLDRLTKNDAQKVLDEFKKSLDI</sequence>
<comment type="caution">
    <text evidence="1">The sequence shown here is derived from an EMBL/GenBank/DDBJ whole genome shotgun (WGS) entry which is preliminary data.</text>
</comment>
<dbReference type="Gene3D" id="3.30.572.10">
    <property type="entry name" value="Thymidylate synthase/dCMP hydroxymethylase domain"/>
    <property type="match status" value="1"/>
</dbReference>
<organism evidence="1 2">
    <name type="scientific">Flagellimonas algicola</name>
    <dbReference type="NCBI Taxonomy" id="2583815"/>
    <lineage>
        <taxon>Bacteria</taxon>
        <taxon>Pseudomonadati</taxon>
        <taxon>Bacteroidota</taxon>
        <taxon>Flavobacteriia</taxon>
        <taxon>Flavobacteriales</taxon>
        <taxon>Flavobacteriaceae</taxon>
        <taxon>Flagellimonas</taxon>
    </lineage>
</organism>
<proteinExistence type="predicted"/>
<dbReference type="InterPro" id="IPR036926">
    <property type="entry name" value="Thymidate_synth/dCMP_Mease_sf"/>
</dbReference>
<keyword evidence="2" id="KW-1185">Reference proteome</keyword>